<evidence type="ECO:0000256" key="1">
    <source>
        <dbReference type="SAM" id="MobiDB-lite"/>
    </source>
</evidence>
<dbReference type="RefSeq" id="XP_009844675.1">
    <property type="nucleotide sequence ID" value="XM_009846373.1"/>
</dbReference>
<feature type="domain" description="PH" evidence="2">
    <location>
        <begin position="258"/>
        <end position="390"/>
    </location>
</feature>
<evidence type="ECO:0000313" key="3">
    <source>
        <dbReference type="EMBL" id="ETV65812.1"/>
    </source>
</evidence>
<protein>
    <recommendedName>
        <fullName evidence="2">PH domain-containing protein</fullName>
    </recommendedName>
</protein>
<proteinExistence type="predicted"/>
<feature type="compositionally biased region" description="Low complexity" evidence="1">
    <location>
        <begin position="132"/>
        <end position="147"/>
    </location>
</feature>
<evidence type="ECO:0000259" key="2">
    <source>
        <dbReference type="PROSITE" id="PS50003"/>
    </source>
</evidence>
<dbReference type="InterPro" id="IPR011993">
    <property type="entry name" value="PH-like_dom_sf"/>
</dbReference>
<dbReference type="STRING" id="112090.W4FE80"/>
<dbReference type="VEuPathDB" id="FungiDB:H257_17551"/>
<dbReference type="PROSITE" id="PS50003">
    <property type="entry name" value="PH_DOMAIN"/>
    <property type="match status" value="1"/>
</dbReference>
<accession>W4FE80</accession>
<dbReference type="EMBL" id="KI913223">
    <property type="protein sequence ID" value="ETV65812.1"/>
    <property type="molecule type" value="Genomic_DNA"/>
</dbReference>
<name>W4FE80_APHAT</name>
<dbReference type="Gene3D" id="2.30.29.30">
    <property type="entry name" value="Pleckstrin-homology domain (PH domain)/Phosphotyrosine-binding domain (PTB)"/>
    <property type="match status" value="1"/>
</dbReference>
<gene>
    <name evidence="3" type="ORF">H257_17551</name>
</gene>
<dbReference type="GeneID" id="20819547"/>
<organism evidence="3">
    <name type="scientific">Aphanomyces astaci</name>
    <name type="common">Crayfish plague agent</name>
    <dbReference type="NCBI Taxonomy" id="112090"/>
    <lineage>
        <taxon>Eukaryota</taxon>
        <taxon>Sar</taxon>
        <taxon>Stramenopiles</taxon>
        <taxon>Oomycota</taxon>
        <taxon>Saprolegniomycetes</taxon>
        <taxon>Saprolegniales</taxon>
        <taxon>Verrucalvaceae</taxon>
        <taxon>Aphanomyces</taxon>
    </lineage>
</organism>
<dbReference type="OrthoDB" id="47785at2759"/>
<dbReference type="InterPro" id="IPR001849">
    <property type="entry name" value="PH_domain"/>
</dbReference>
<sequence>MPVQTSPAAATAALHSMISFRLLLSNDTVYRFQCLPSQKLKVMFEHISEFEGLEKLHLRHVRSGASLDGSEVVGSVLLHDDIVTAHVDIPTQIPTTVCLEFHETAASSPSLDMFPDAAHLHDLDHHHPPSPMLLSSPSSHAHAASLPDDYDEDVGYNNDRDIDRWRRAHVTRVESSCGGPSMLNISPMEMEHNTRISQHDLVLHAALQLTENALVMQQSLRTLYLRLRSQQTPDTAAAVLKLIRSTDRRPVFLHRGIDVVMQGYVDCGKWGALWRTKQRCWAVLWDSKLSFFGSPEYARKYMFALSNARRRHLSAQGHEDEDVMGKRIQKDYAPHTELHVSGWSVRPGAPQCDRNTFALFDDGGTLRQVLDVATAADTEAWVRAIGSQAQQHLVRLKAKLAAASESEFLDMLRLGESSSRDVEGTSHLSVPLKLRVPLKWLHVHLESEDASSRSRRVKCSNFSQAVKDIQRDVLRINGHLHASSCFEDMLSELAIELLQHTSRHMKTSEMDAMAFARQLLILSSRTHGGGDVWDAVHCLLQSPHFCICPEMSDAAPVDVGIQLIDGKTVVEIEMIMVFKLIPAGGSDTAIGRIVGTSKQRLICDMTSNLDVDGEIRIAVERVGGGGEGGAVGVDGN</sequence>
<feature type="region of interest" description="Disordered" evidence="1">
    <location>
        <begin position="125"/>
        <end position="152"/>
    </location>
</feature>
<dbReference type="AlphaFoldDB" id="W4FE80"/>
<reference evidence="3" key="1">
    <citation type="submission" date="2013-12" db="EMBL/GenBank/DDBJ databases">
        <title>The Genome Sequence of Aphanomyces astaci APO3.</title>
        <authorList>
            <consortium name="The Broad Institute Genomics Platform"/>
            <person name="Russ C."/>
            <person name="Tyler B."/>
            <person name="van West P."/>
            <person name="Dieguez-Uribeondo J."/>
            <person name="Young S.K."/>
            <person name="Zeng Q."/>
            <person name="Gargeya S."/>
            <person name="Fitzgerald M."/>
            <person name="Abouelleil A."/>
            <person name="Alvarado L."/>
            <person name="Chapman S.B."/>
            <person name="Gainer-Dewar J."/>
            <person name="Goldberg J."/>
            <person name="Griggs A."/>
            <person name="Gujja S."/>
            <person name="Hansen M."/>
            <person name="Howarth C."/>
            <person name="Imamovic A."/>
            <person name="Ireland A."/>
            <person name="Larimer J."/>
            <person name="McCowan C."/>
            <person name="Murphy C."/>
            <person name="Pearson M."/>
            <person name="Poon T.W."/>
            <person name="Priest M."/>
            <person name="Roberts A."/>
            <person name="Saif S."/>
            <person name="Shea T."/>
            <person name="Sykes S."/>
            <person name="Wortman J."/>
            <person name="Nusbaum C."/>
            <person name="Birren B."/>
        </authorList>
    </citation>
    <scope>NUCLEOTIDE SEQUENCE [LARGE SCALE GENOMIC DNA]</scope>
    <source>
        <strain evidence="3">APO3</strain>
    </source>
</reference>
<dbReference type="SUPFAM" id="SSF50729">
    <property type="entry name" value="PH domain-like"/>
    <property type="match status" value="1"/>
</dbReference>